<sequence length="471" mass="53746">MTKFVSSNIVLFVLLSALCVFWTSAEKELLRLEQEPLEGNKYVVRARKTFRVACIYQRHDMIDPHDQLVWTNVNGDVIDGQSDVSTFTLTFKERGTKYWKEVLVFRDIQPRDSQTYSCKSNVNGEQVERKIEIVVIDKMQWAEKEDVVGAMEGEPLIVDCGASGEPKPEVKITNDVGEPLDEHMFNVANDKVTIDKLSMEYQGAKVKCLAVQTFDKFDTTSIEEHEKMIDVWYPPKFESHEIEAFGIIGRPAILFCNVSRSNPPATHFHFFKDGEELKDNSKYQLKLNVLKQIAELKIFDVEADDFSAYKCEVNNGKAKTFVEIALKEANPPDEVRVELRAANTDGVVWRIQSDQKDELPVLFYRIQHMRKELYLNYQDEEEESESFIWQKHGNTATVPTNSEHLYETSGLRENTDYVFRFAGINAAGSGNTIKINVRTVPTEASSQEMNSAPFASVSVLLALLATFLYLN</sequence>
<keyword evidence="4" id="KW-0325">Glycoprotein</keyword>
<dbReference type="InterPro" id="IPR003961">
    <property type="entry name" value="FN3_dom"/>
</dbReference>
<evidence type="ECO:0000256" key="5">
    <source>
        <dbReference type="ARBA" id="ARBA00023319"/>
    </source>
</evidence>
<dbReference type="GO" id="GO:0098609">
    <property type="term" value="P:cell-cell adhesion"/>
    <property type="evidence" value="ECO:0007669"/>
    <property type="project" value="TreeGrafter"/>
</dbReference>
<comment type="subcellular location">
    <subcellularLocation>
        <location evidence="1">Membrane</location>
        <topology evidence="1">Single-pass type I membrane protein</topology>
    </subcellularLocation>
</comment>
<dbReference type="EMBL" id="AZBU02000001">
    <property type="protein sequence ID" value="TMS36667.1"/>
    <property type="molecule type" value="Genomic_DNA"/>
</dbReference>
<gene>
    <name evidence="8" type="ORF">L596_003773</name>
</gene>
<reference evidence="8 9" key="1">
    <citation type="journal article" date="2015" name="Genome Biol.">
        <title>Comparative genomics of Steinernema reveals deeply conserved gene regulatory networks.</title>
        <authorList>
            <person name="Dillman A.R."/>
            <person name="Macchietto M."/>
            <person name="Porter C.F."/>
            <person name="Rogers A."/>
            <person name="Williams B."/>
            <person name="Antoshechkin I."/>
            <person name="Lee M.M."/>
            <person name="Goodwin Z."/>
            <person name="Lu X."/>
            <person name="Lewis E.E."/>
            <person name="Goodrich-Blair H."/>
            <person name="Stock S.P."/>
            <person name="Adams B.J."/>
            <person name="Sternberg P.W."/>
            <person name="Mortazavi A."/>
        </authorList>
    </citation>
    <scope>NUCLEOTIDE SEQUENCE [LARGE SCALE GENOMIC DNA]</scope>
    <source>
        <strain evidence="8 9">ALL</strain>
    </source>
</reference>
<dbReference type="Pfam" id="PF13927">
    <property type="entry name" value="Ig_3"/>
    <property type="match status" value="1"/>
</dbReference>
<evidence type="ECO:0000313" key="8">
    <source>
        <dbReference type="EMBL" id="TMS36667.1"/>
    </source>
</evidence>
<evidence type="ECO:0000256" key="4">
    <source>
        <dbReference type="ARBA" id="ARBA00023180"/>
    </source>
</evidence>
<dbReference type="SMART" id="SM00409">
    <property type="entry name" value="IG"/>
    <property type="match status" value="3"/>
</dbReference>
<dbReference type="InterPro" id="IPR051275">
    <property type="entry name" value="Cell_adhesion_signaling"/>
</dbReference>
<dbReference type="EMBL" id="CM016762">
    <property type="protein sequence ID" value="TMS36667.1"/>
    <property type="molecule type" value="Genomic_DNA"/>
</dbReference>
<dbReference type="STRING" id="34508.A0A4U8UWZ7"/>
<dbReference type="PANTHER" id="PTHR11640:SF158">
    <property type="entry name" value="V-SET AND IMMUNOGLOBULIN DOMAIN-CONTAINING PROTEIN 10-LIKE 2"/>
    <property type="match status" value="1"/>
</dbReference>
<dbReference type="InterPro" id="IPR036179">
    <property type="entry name" value="Ig-like_dom_sf"/>
</dbReference>
<dbReference type="AlphaFoldDB" id="A0A4U8UWZ7"/>
<protein>
    <recommendedName>
        <fullName evidence="7">Ig-like domain-containing protein</fullName>
    </recommendedName>
</protein>
<dbReference type="GO" id="GO:0005911">
    <property type="term" value="C:cell-cell junction"/>
    <property type="evidence" value="ECO:0007669"/>
    <property type="project" value="TreeGrafter"/>
</dbReference>
<dbReference type="Proteomes" id="UP000298663">
    <property type="component" value="Chromosome X"/>
</dbReference>
<dbReference type="SUPFAM" id="SSF48726">
    <property type="entry name" value="Immunoglobulin"/>
    <property type="match status" value="1"/>
</dbReference>
<keyword evidence="6" id="KW-0732">Signal</keyword>
<dbReference type="InterPro" id="IPR003599">
    <property type="entry name" value="Ig_sub"/>
</dbReference>
<dbReference type="PANTHER" id="PTHR11640">
    <property type="entry name" value="NEPHRIN"/>
    <property type="match status" value="1"/>
</dbReference>
<feature type="domain" description="Ig-like" evidence="7">
    <location>
        <begin position="235"/>
        <end position="327"/>
    </location>
</feature>
<reference evidence="8 9" key="2">
    <citation type="journal article" date="2019" name="G3 (Bethesda)">
        <title>Hybrid Assembly of the Genome of the Entomopathogenic Nematode Steinernema carpocapsae Identifies the X-Chromosome.</title>
        <authorList>
            <person name="Serra L."/>
            <person name="Macchietto M."/>
            <person name="Macias-Munoz A."/>
            <person name="McGill C.J."/>
            <person name="Rodriguez I.M."/>
            <person name="Rodriguez B."/>
            <person name="Murad R."/>
            <person name="Mortazavi A."/>
        </authorList>
    </citation>
    <scope>NUCLEOTIDE SEQUENCE [LARGE SCALE GENOMIC DNA]</scope>
    <source>
        <strain evidence="8 9">ALL</strain>
    </source>
</reference>
<dbReference type="OrthoDB" id="9355041at2759"/>
<keyword evidence="2" id="KW-0472">Membrane</keyword>
<feature type="signal peptide" evidence="6">
    <location>
        <begin position="1"/>
        <end position="25"/>
    </location>
</feature>
<dbReference type="GO" id="GO:0050839">
    <property type="term" value="F:cell adhesion molecule binding"/>
    <property type="evidence" value="ECO:0007669"/>
    <property type="project" value="TreeGrafter"/>
</dbReference>
<dbReference type="CDD" id="cd00063">
    <property type="entry name" value="FN3"/>
    <property type="match status" value="1"/>
</dbReference>
<dbReference type="Gene3D" id="2.60.40.10">
    <property type="entry name" value="Immunoglobulins"/>
    <property type="match status" value="3"/>
</dbReference>
<name>A0A4U8UWZ7_STECR</name>
<dbReference type="InterPro" id="IPR007110">
    <property type="entry name" value="Ig-like_dom"/>
</dbReference>
<dbReference type="GO" id="GO:0005886">
    <property type="term" value="C:plasma membrane"/>
    <property type="evidence" value="ECO:0007669"/>
    <property type="project" value="TreeGrafter"/>
</dbReference>
<organism evidence="8 9">
    <name type="scientific">Steinernema carpocapsae</name>
    <name type="common">Entomopathogenic nematode</name>
    <dbReference type="NCBI Taxonomy" id="34508"/>
    <lineage>
        <taxon>Eukaryota</taxon>
        <taxon>Metazoa</taxon>
        <taxon>Ecdysozoa</taxon>
        <taxon>Nematoda</taxon>
        <taxon>Chromadorea</taxon>
        <taxon>Rhabditida</taxon>
        <taxon>Tylenchina</taxon>
        <taxon>Panagrolaimomorpha</taxon>
        <taxon>Strongyloidoidea</taxon>
        <taxon>Steinernematidae</taxon>
        <taxon>Steinernema</taxon>
    </lineage>
</organism>
<dbReference type="InterPro" id="IPR036116">
    <property type="entry name" value="FN3_sf"/>
</dbReference>
<proteinExistence type="predicted"/>
<feature type="chain" id="PRO_5020521310" description="Ig-like domain-containing protein" evidence="6">
    <location>
        <begin position="26"/>
        <end position="471"/>
    </location>
</feature>
<keyword evidence="5" id="KW-0393">Immunoglobulin domain</keyword>
<accession>A0A4U8UWZ7</accession>
<keyword evidence="9" id="KW-1185">Reference proteome</keyword>
<evidence type="ECO:0000259" key="7">
    <source>
        <dbReference type="PROSITE" id="PS50835"/>
    </source>
</evidence>
<evidence type="ECO:0000313" key="9">
    <source>
        <dbReference type="Proteomes" id="UP000298663"/>
    </source>
</evidence>
<dbReference type="PROSITE" id="PS50835">
    <property type="entry name" value="IG_LIKE"/>
    <property type="match status" value="1"/>
</dbReference>
<comment type="caution">
    <text evidence="8">The sequence shown here is derived from an EMBL/GenBank/DDBJ whole genome shotgun (WGS) entry which is preliminary data.</text>
</comment>
<keyword evidence="3" id="KW-1015">Disulfide bond</keyword>
<dbReference type="SUPFAM" id="SSF49265">
    <property type="entry name" value="Fibronectin type III"/>
    <property type="match status" value="1"/>
</dbReference>
<evidence type="ECO:0000256" key="3">
    <source>
        <dbReference type="ARBA" id="ARBA00023157"/>
    </source>
</evidence>
<dbReference type="InterPro" id="IPR013783">
    <property type="entry name" value="Ig-like_fold"/>
</dbReference>
<evidence type="ECO:0000256" key="1">
    <source>
        <dbReference type="ARBA" id="ARBA00004479"/>
    </source>
</evidence>
<evidence type="ECO:0000256" key="6">
    <source>
        <dbReference type="SAM" id="SignalP"/>
    </source>
</evidence>
<evidence type="ECO:0000256" key="2">
    <source>
        <dbReference type="ARBA" id="ARBA00023136"/>
    </source>
</evidence>